<proteinExistence type="predicted"/>
<protein>
    <submittedName>
        <fullName evidence="2">Uncharacterized protein</fullName>
    </submittedName>
</protein>
<dbReference type="Proteomes" id="UP000221024">
    <property type="component" value="Unassembled WGS sequence"/>
</dbReference>
<gene>
    <name evidence="2" type="ORF">CRI93_14985</name>
</gene>
<reference evidence="2 3" key="1">
    <citation type="submission" date="2017-10" db="EMBL/GenBank/DDBJ databases">
        <title>Draft genome of Longimonas halophila.</title>
        <authorList>
            <person name="Goh K.M."/>
            <person name="Shamsir M.S."/>
            <person name="Lim S.W."/>
        </authorList>
    </citation>
    <scope>NUCLEOTIDE SEQUENCE [LARGE SCALE GENOMIC DNA]</scope>
    <source>
        <strain evidence="2 3">KCTC 42399</strain>
    </source>
</reference>
<dbReference type="EMBL" id="PDEP01000034">
    <property type="protein sequence ID" value="PEN04366.1"/>
    <property type="molecule type" value="Genomic_DNA"/>
</dbReference>
<evidence type="ECO:0000313" key="3">
    <source>
        <dbReference type="Proteomes" id="UP000221024"/>
    </source>
</evidence>
<evidence type="ECO:0000256" key="1">
    <source>
        <dbReference type="SAM" id="MobiDB-lite"/>
    </source>
</evidence>
<dbReference type="RefSeq" id="WP_098063538.1">
    <property type="nucleotide sequence ID" value="NZ_PDEP01000034.1"/>
</dbReference>
<keyword evidence="3" id="KW-1185">Reference proteome</keyword>
<dbReference type="OrthoDB" id="1496171at2"/>
<feature type="compositionally biased region" description="Basic and acidic residues" evidence="1">
    <location>
        <begin position="69"/>
        <end position="80"/>
    </location>
</feature>
<accession>A0A2H3NHS2</accession>
<dbReference type="AlphaFoldDB" id="A0A2H3NHS2"/>
<name>A0A2H3NHS2_9BACT</name>
<organism evidence="2 3">
    <name type="scientific">Longimonas halophila</name>
    <dbReference type="NCBI Taxonomy" id="1469170"/>
    <lineage>
        <taxon>Bacteria</taxon>
        <taxon>Pseudomonadati</taxon>
        <taxon>Rhodothermota</taxon>
        <taxon>Rhodothermia</taxon>
        <taxon>Rhodothermales</taxon>
        <taxon>Salisaetaceae</taxon>
        <taxon>Longimonas</taxon>
    </lineage>
</organism>
<feature type="region of interest" description="Disordered" evidence="1">
    <location>
        <begin position="62"/>
        <end position="89"/>
    </location>
</feature>
<sequence length="89" mass="10000">MTWLTKLRDRYLNASVEATAHYTKVWGECTHCATHTPWMARPARGYYKCLECGQHPLDAHAQVSSTAAAHDDRPPQHERTAPSSARQPA</sequence>
<evidence type="ECO:0000313" key="2">
    <source>
        <dbReference type="EMBL" id="PEN04366.1"/>
    </source>
</evidence>
<comment type="caution">
    <text evidence="2">The sequence shown here is derived from an EMBL/GenBank/DDBJ whole genome shotgun (WGS) entry which is preliminary data.</text>
</comment>